<organism evidence="3 4">
    <name type="scientific">Actinomadura soli</name>
    <dbReference type="NCBI Taxonomy" id="2508997"/>
    <lineage>
        <taxon>Bacteria</taxon>
        <taxon>Bacillati</taxon>
        <taxon>Actinomycetota</taxon>
        <taxon>Actinomycetes</taxon>
        <taxon>Streptosporangiales</taxon>
        <taxon>Thermomonosporaceae</taxon>
        <taxon>Actinomadura</taxon>
    </lineage>
</organism>
<keyword evidence="4" id="KW-1185">Reference proteome</keyword>
<dbReference type="Proteomes" id="UP000309174">
    <property type="component" value="Unassembled WGS sequence"/>
</dbReference>
<keyword evidence="1 3" id="KW-0378">Hydrolase</keyword>
<evidence type="ECO:0000259" key="2">
    <source>
        <dbReference type="Pfam" id="PF20434"/>
    </source>
</evidence>
<dbReference type="Pfam" id="PF20434">
    <property type="entry name" value="BD-FAE"/>
    <property type="match status" value="1"/>
</dbReference>
<accession>A0A5C4J5C6</accession>
<dbReference type="SUPFAM" id="SSF53474">
    <property type="entry name" value="alpha/beta-Hydrolases"/>
    <property type="match status" value="1"/>
</dbReference>
<gene>
    <name evidence="3" type="ORF">ETD83_31110</name>
</gene>
<dbReference type="OrthoDB" id="9803828at2"/>
<evidence type="ECO:0000256" key="1">
    <source>
        <dbReference type="ARBA" id="ARBA00022801"/>
    </source>
</evidence>
<dbReference type="AlphaFoldDB" id="A0A5C4J5C6"/>
<dbReference type="RefSeq" id="WP_138648773.1">
    <property type="nucleotide sequence ID" value="NZ_VCKW01000213.1"/>
</dbReference>
<dbReference type="InterPro" id="IPR029058">
    <property type="entry name" value="AB_hydrolase_fold"/>
</dbReference>
<dbReference type="PANTHER" id="PTHR48081">
    <property type="entry name" value="AB HYDROLASE SUPERFAMILY PROTEIN C4A8.06C"/>
    <property type="match status" value="1"/>
</dbReference>
<protein>
    <submittedName>
        <fullName evidence="3">Alpha/beta hydrolase</fullName>
    </submittedName>
</protein>
<feature type="domain" description="BD-FAE-like" evidence="2">
    <location>
        <begin position="25"/>
        <end position="225"/>
    </location>
</feature>
<evidence type="ECO:0000313" key="4">
    <source>
        <dbReference type="Proteomes" id="UP000309174"/>
    </source>
</evidence>
<evidence type="ECO:0000313" key="3">
    <source>
        <dbReference type="EMBL" id="TMQ91401.1"/>
    </source>
</evidence>
<proteinExistence type="predicted"/>
<dbReference type="InterPro" id="IPR050300">
    <property type="entry name" value="GDXG_lipolytic_enzyme"/>
</dbReference>
<dbReference type="PANTHER" id="PTHR48081:SF13">
    <property type="entry name" value="ALPHA_BETA HYDROLASE"/>
    <property type="match status" value="1"/>
</dbReference>
<dbReference type="Gene3D" id="3.40.50.1820">
    <property type="entry name" value="alpha/beta hydrolase"/>
    <property type="match status" value="1"/>
</dbReference>
<sequence>MRTSPHERMVVDVEYAVADGERLLLDLYIPEGSGPHPVSLWVHGGAWLFGDRCSGATSFAAGLAERGVAIASIDYRLGEAGAFPASIDDVRAAVRWLRAHGARHGLAIARIGAWGASAGGHLSLMAALDPRGGAPGDRIDAVVDFFGPTDLVARLSRTELEREVLPDPPDARYLRTTVKTLDRDWARAASPLYQRLDQAPPTLIVHGDRDQQIALDQSLRMHQALVAAGRDAQLLVVGGAGHEDVRFQQPWVLDTTASFLRYHLIGG</sequence>
<reference evidence="3 4" key="1">
    <citation type="submission" date="2019-05" db="EMBL/GenBank/DDBJ databases">
        <title>Draft genome sequence of Actinomadura sp. 14C53.</title>
        <authorList>
            <person name="Saricaoglu S."/>
            <person name="Isik K."/>
        </authorList>
    </citation>
    <scope>NUCLEOTIDE SEQUENCE [LARGE SCALE GENOMIC DNA]</scope>
    <source>
        <strain evidence="3 4">14C53</strain>
    </source>
</reference>
<dbReference type="GO" id="GO:0016787">
    <property type="term" value="F:hydrolase activity"/>
    <property type="evidence" value="ECO:0007669"/>
    <property type="project" value="UniProtKB-KW"/>
</dbReference>
<comment type="caution">
    <text evidence="3">The sequence shown here is derived from an EMBL/GenBank/DDBJ whole genome shotgun (WGS) entry which is preliminary data.</text>
</comment>
<dbReference type="EMBL" id="VCKW01000213">
    <property type="protein sequence ID" value="TMQ91401.1"/>
    <property type="molecule type" value="Genomic_DNA"/>
</dbReference>
<name>A0A5C4J5C6_9ACTN</name>
<dbReference type="InterPro" id="IPR049492">
    <property type="entry name" value="BD-FAE-like_dom"/>
</dbReference>